<dbReference type="InterPro" id="IPR036638">
    <property type="entry name" value="HLH_DNA-bd_sf"/>
</dbReference>
<name>A0A7J7DDS7_TRIWF</name>
<feature type="domain" description="BHLH" evidence="7">
    <location>
        <begin position="174"/>
        <end position="224"/>
    </location>
</feature>
<dbReference type="CDD" id="cd11393">
    <property type="entry name" value="bHLH_AtbHLH_like"/>
    <property type="match status" value="1"/>
</dbReference>
<evidence type="ECO:0000259" key="7">
    <source>
        <dbReference type="PROSITE" id="PS50888"/>
    </source>
</evidence>
<evidence type="ECO:0000256" key="5">
    <source>
        <dbReference type="ARBA" id="ARBA00023242"/>
    </source>
</evidence>
<organism evidence="8 9">
    <name type="scientific">Tripterygium wilfordii</name>
    <name type="common">Thunder God vine</name>
    <dbReference type="NCBI Taxonomy" id="458696"/>
    <lineage>
        <taxon>Eukaryota</taxon>
        <taxon>Viridiplantae</taxon>
        <taxon>Streptophyta</taxon>
        <taxon>Embryophyta</taxon>
        <taxon>Tracheophyta</taxon>
        <taxon>Spermatophyta</taxon>
        <taxon>Magnoliopsida</taxon>
        <taxon>eudicotyledons</taxon>
        <taxon>Gunneridae</taxon>
        <taxon>Pentapetalae</taxon>
        <taxon>rosids</taxon>
        <taxon>fabids</taxon>
        <taxon>Celastrales</taxon>
        <taxon>Celastraceae</taxon>
        <taxon>Tripterygium</taxon>
    </lineage>
</organism>
<dbReference type="InterPro" id="IPR045843">
    <property type="entry name" value="IND-like"/>
</dbReference>
<gene>
    <name evidence="8" type="ORF">HS088_TW08G00824</name>
</gene>
<dbReference type="Gene3D" id="4.10.280.10">
    <property type="entry name" value="Helix-loop-helix DNA-binding domain"/>
    <property type="match status" value="1"/>
</dbReference>
<dbReference type="InterPro" id="IPR011598">
    <property type="entry name" value="bHLH_dom"/>
</dbReference>
<evidence type="ECO:0000313" key="8">
    <source>
        <dbReference type="EMBL" id="KAF5744226.1"/>
    </source>
</evidence>
<dbReference type="GO" id="GO:0005634">
    <property type="term" value="C:nucleus"/>
    <property type="evidence" value="ECO:0007669"/>
    <property type="project" value="UniProtKB-SubCell"/>
</dbReference>
<dbReference type="InParanoid" id="A0A7J7DDS7"/>
<evidence type="ECO:0000313" key="9">
    <source>
        <dbReference type="Proteomes" id="UP000593562"/>
    </source>
</evidence>
<dbReference type="InterPro" id="IPR045239">
    <property type="entry name" value="bHLH95_bHLH"/>
</dbReference>
<dbReference type="GO" id="GO:0000978">
    <property type="term" value="F:RNA polymerase II cis-regulatory region sequence-specific DNA binding"/>
    <property type="evidence" value="ECO:0007669"/>
    <property type="project" value="TreeGrafter"/>
</dbReference>
<keyword evidence="2" id="KW-0805">Transcription regulation</keyword>
<sequence length="244" mass="27047">MQRKPDGSSGGGAELSRGGLARFRSAPATWLEALLEDELEQPSQGLTQLLVANSPSTVRESVAYASPDDTGGFFDAGLSSSFPRQNSSPADFLIKREEYYSNYGISSDHEFAPPGMETSSAAKRFREVQLQNPSHLKGEQSGQIPGGVSSLIDAKMEKLLEDSVPCKIRAKRGCATHPRSIAERVRRTRISDRIRKLQELVPNMDKQTNTADMLDEAVEYVKFLQRQIQELTEHRRKCTCTAKD</sequence>
<keyword evidence="3" id="KW-0238">DNA-binding</keyword>
<dbReference type="Pfam" id="PF00010">
    <property type="entry name" value="HLH"/>
    <property type="match status" value="1"/>
</dbReference>
<dbReference type="SMART" id="SM00353">
    <property type="entry name" value="HLH"/>
    <property type="match status" value="1"/>
</dbReference>
<accession>A0A7J7DDS7</accession>
<dbReference type="FunCoup" id="A0A7J7DDS7">
    <property type="interactions" value="731"/>
</dbReference>
<dbReference type="FunFam" id="4.10.280.10:FF:000021">
    <property type="entry name" value="Transcription factor bHLH130 family"/>
    <property type="match status" value="1"/>
</dbReference>
<keyword evidence="5" id="KW-0539">Nucleus</keyword>
<keyword evidence="9" id="KW-1185">Reference proteome</keyword>
<evidence type="ECO:0000256" key="2">
    <source>
        <dbReference type="ARBA" id="ARBA00023015"/>
    </source>
</evidence>
<evidence type="ECO:0000256" key="4">
    <source>
        <dbReference type="ARBA" id="ARBA00023163"/>
    </source>
</evidence>
<comment type="caution">
    <text evidence="8">The sequence shown here is derived from an EMBL/GenBank/DDBJ whole genome shotgun (WGS) entry which is preliminary data.</text>
</comment>
<dbReference type="GO" id="GO:0000981">
    <property type="term" value="F:DNA-binding transcription factor activity, RNA polymerase II-specific"/>
    <property type="evidence" value="ECO:0007669"/>
    <property type="project" value="TreeGrafter"/>
</dbReference>
<dbReference type="PANTHER" id="PTHR16223">
    <property type="entry name" value="TRANSCRIPTION FACTOR BHLH83-RELATED"/>
    <property type="match status" value="1"/>
</dbReference>
<feature type="region of interest" description="Disordered" evidence="6">
    <location>
        <begin position="1"/>
        <end position="20"/>
    </location>
</feature>
<dbReference type="EMBL" id="JAAARO010000008">
    <property type="protein sequence ID" value="KAF5744226.1"/>
    <property type="molecule type" value="Genomic_DNA"/>
</dbReference>
<dbReference type="AlphaFoldDB" id="A0A7J7DDS7"/>
<reference evidence="8 9" key="1">
    <citation type="journal article" date="2020" name="Nat. Commun.">
        <title>Genome of Tripterygium wilfordii and identification of cytochrome P450 involved in triptolide biosynthesis.</title>
        <authorList>
            <person name="Tu L."/>
            <person name="Su P."/>
            <person name="Zhang Z."/>
            <person name="Gao L."/>
            <person name="Wang J."/>
            <person name="Hu T."/>
            <person name="Zhou J."/>
            <person name="Zhang Y."/>
            <person name="Zhao Y."/>
            <person name="Liu Y."/>
            <person name="Song Y."/>
            <person name="Tong Y."/>
            <person name="Lu Y."/>
            <person name="Yang J."/>
            <person name="Xu C."/>
            <person name="Jia M."/>
            <person name="Peters R.J."/>
            <person name="Huang L."/>
            <person name="Gao W."/>
        </authorList>
    </citation>
    <scope>NUCLEOTIDE SEQUENCE [LARGE SCALE GENOMIC DNA]</scope>
    <source>
        <strain evidence="9">cv. XIE 37</strain>
        <tissue evidence="8">Leaf</tissue>
    </source>
</reference>
<dbReference type="Proteomes" id="UP000593562">
    <property type="component" value="Unassembled WGS sequence"/>
</dbReference>
<evidence type="ECO:0000256" key="3">
    <source>
        <dbReference type="ARBA" id="ARBA00023125"/>
    </source>
</evidence>
<dbReference type="GO" id="GO:0046983">
    <property type="term" value="F:protein dimerization activity"/>
    <property type="evidence" value="ECO:0007669"/>
    <property type="project" value="InterPro"/>
</dbReference>
<proteinExistence type="predicted"/>
<comment type="subcellular location">
    <subcellularLocation>
        <location evidence="1">Nucleus</location>
    </subcellularLocation>
</comment>
<evidence type="ECO:0000256" key="6">
    <source>
        <dbReference type="SAM" id="MobiDB-lite"/>
    </source>
</evidence>
<dbReference type="PROSITE" id="PS50888">
    <property type="entry name" value="BHLH"/>
    <property type="match status" value="1"/>
</dbReference>
<dbReference type="SUPFAM" id="SSF47459">
    <property type="entry name" value="HLH, helix-loop-helix DNA-binding domain"/>
    <property type="match status" value="1"/>
</dbReference>
<protein>
    <submittedName>
        <fullName evidence="8">Transcription factor bHLH80-like</fullName>
    </submittedName>
</protein>
<keyword evidence="4" id="KW-0804">Transcription</keyword>
<dbReference type="OrthoDB" id="2019494at2759"/>
<dbReference type="PANTHER" id="PTHR16223:SF51">
    <property type="entry name" value="TRANSCRIPTION FACTOR BHLH117-RELATED"/>
    <property type="match status" value="1"/>
</dbReference>
<evidence type="ECO:0000256" key="1">
    <source>
        <dbReference type="ARBA" id="ARBA00004123"/>
    </source>
</evidence>